<proteinExistence type="predicted"/>
<feature type="region of interest" description="Disordered" evidence="3">
    <location>
        <begin position="37"/>
        <end position="78"/>
    </location>
</feature>
<evidence type="ECO:0000313" key="7">
    <source>
        <dbReference type="RefSeq" id="XP_070141914.1"/>
    </source>
</evidence>
<dbReference type="InterPro" id="IPR006600">
    <property type="entry name" value="HTH_CenpB_DNA-bd_dom"/>
</dbReference>
<evidence type="ECO:0000256" key="2">
    <source>
        <dbReference type="ARBA" id="ARBA00023242"/>
    </source>
</evidence>
<protein>
    <submittedName>
        <fullName evidence="6 7">Trichohyalin-like</fullName>
    </submittedName>
</protein>
<gene>
    <name evidence="6 7" type="primary">LOC108080252</name>
</gene>
<evidence type="ECO:0000313" key="6">
    <source>
        <dbReference type="RefSeq" id="XP_017030400.1"/>
    </source>
</evidence>
<keyword evidence="1" id="KW-0238">DNA-binding</keyword>
<organism evidence="5 6">
    <name type="scientific">Drosophila kikkawai</name>
    <name type="common">Fruit fly</name>
    <dbReference type="NCBI Taxonomy" id="30033"/>
    <lineage>
        <taxon>Eukaryota</taxon>
        <taxon>Metazoa</taxon>
        <taxon>Ecdysozoa</taxon>
        <taxon>Arthropoda</taxon>
        <taxon>Hexapoda</taxon>
        <taxon>Insecta</taxon>
        <taxon>Pterygota</taxon>
        <taxon>Neoptera</taxon>
        <taxon>Endopterygota</taxon>
        <taxon>Diptera</taxon>
        <taxon>Brachycera</taxon>
        <taxon>Muscomorpha</taxon>
        <taxon>Ephydroidea</taxon>
        <taxon>Drosophilidae</taxon>
        <taxon>Drosophila</taxon>
        <taxon>Sophophora</taxon>
    </lineage>
</organism>
<feature type="compositionally biased region" description="Basic and acidic residues" evidence="3">
    <location>
        <begin position="367"/>
        <end position="376"/>
    </location>
</feature>
<evidence type="ECO:0000256" key="1">
    <source>
        <dbReference type="ARBA" id="ARBA00023125"/>
    </source>
</evidence>
<name>A0A6P4INM3_DROKI</name>
<feature type="domain" description="HTH CENPB-type" evidence="4">
    <location>
        <begin position="489"/>
        <end position="555"/>
    </location>
</feature>
<dbReference type="RefSeq" id="XP_017030400.1">
    <property type="nucleotide sequence ID" value="XM_017174911.1"/>
</dbReference>
<dbReference type="RefSeq" id="XP_070141914.1">
    <property type="nucleotide sequence ID" value="XM_070285813.1"/>
</dbReference>
<evidence type="ECO:0000313" key="5">
    <source>
        <dbReference type="Proteomes" id="UP001652661"/>
    </source>
</evidence>
<feature type="compositionally biased region" description="Basic and acidic residues" evidence="3">
    <location>
        <begin position="65"/>
        <end position="78"/>
    </location>
</feature>
<sequence>MSSDEVEVIQGESPLSTEEYADDDFMTWEEYQKKLKKAEANRRYREKKKKLKQPPNDDPISTWEEYEKRRKAAEASRRYRERQKYFYLPSNDDNSLCEEDEKKRKRAEANRRYREKKRLLMAKAPKPNPRTPPAADYSKACRELKKLQQPEAEDCEISSSSVSSKILKAMNNDTESDQFKAEIRYQEILPKELNLQDSEMNLDYIQEAPVQETQSDSDDSNVPLKINITLSSSSEINFDEFQETSVQDSMSTGNQSDSDEISMSDIVPVTEDFAKMSPAEKAAEAARRYRLLKKLLKPTKPPARTASERSKAYRERQKSLQRAAKLILKDSKINFNQKEAAIQEVIKKQCKSNDDANIKQRSPPKTPGERSKEYRERKKRLIMTAVEDIAKKQLGSLPENNTLENTENDNETVKTETRKPLRYVLTLDERLAAIRQFDNEAMYNKIAQNFNCSLEQIIRVVSNRKAILEFHEATVLLSKQSKEDSELRRRKLNLLGYCVYEYTQRARFHLLTDVSEEDILQRAIEFRNLMGIDGFTPNKSWINQFMAAYDINFSKNLTNFTQRPRISLDLKNIMSHCVRHSAMASNLEPRVVETVDDIEQLLDHAKNLQKNSEHKQGTSIDLEFEDEVNNVSVTMDIEDKDDIDNLPGTPLIEELNDNSHHNSSLEIEQLHHSPIHICDYQLVDDEMPAITTAFIPSHNSEIIDEPPLPRNVKNFKDALLLLKPLEDFALMRENYRVIGLISQLEQIFEAGKKAEEVGSLTE</sequence>
<dbReference type="InterPro" id="IPR007889">
    <property type="entry name" value="HTH_Psq"/>
</dbReference>
<dbReference type="SMART" id="SM00674">
    <property type="entry name" value="CENPB"/>
    <property type="match status" value="1"/>
</dbReference>
<keyword evidence="5" id="KW-1185">Reference proteome</keyword>
<dbReference type="AlphaFoldDB" id="A0A6P4INM3"/>
<feature type="region of interest" description="Disordered" evidence="3">
    <location>
        <begin position="352"/>
        <end position="376"/>
    </location>
</feature>
<dbReference type="GO" id="GO:0003677">
    <property type="term" value="F:DNA binding"/>
    <property type="evidence" value="ECO:0007669"/>
    <property type="project" value="UniProtKB-KW"/>
</dbReference>
<dbReference type="Pfam" id="PF04218">
    <property type="entry name" value="CENP-B_N"/>
    <property type="match status" value="1"/>
</dbReference>
<evidence type="ECO:0000256" key="3">
    <source>
        <dbReference type="SAM" id="MobiDB-lite"/>
    </source>
</evidence>
<feature type="region of interest" description="Disordered" evidence="3">
    <location>
        <begin position="90"/>
        <end position="136"/>
    </location>
</feature>
<accession>A0A6P4INM3</accession>
<dbReference type="Proteomes" id="UP001652661">
    <property type="component" value="Chromosome 3L"/>
</dbReference>
<evidence type="ECO:0000259" key="4">
    <source>
        <dbReference type="SMART" id="SM00674"/>
    </source>
</evidence>
<keyword evidence="2" id="KW-0539">Nucleus</keyword>
<dbReference type="GeneID" id="108080252"/>
<reference evidence="6" key="1">
    <citation type="submission" date="2025-04" db="UniProtKB">
        <authorList>
            <consortium name="RefSeq"/>
        </authorList>
    </citation>
    <scope>IDENTIFICATION</scope>
    <source>
        <strain evidence="7">14028-0561.14</strain>
        <tissue evidence="7">Whole fly</tissue>
    </source>
</reference>
<dbReference type="OrthoDB" id="7990549at2759"/>